<dbReference type="RefSeq" id="WP_272141088.1">
    <property type="nucleotide sequence ID" value="NZ_JAQNDM010000002.1"/>
</dbReference>
<protein>
    <submittedName>
        <fullName evidence="1">Uncharacterized protein</fullName>
    </submittedName>
</protein>
<dbReference type="Proteomes" id="UP001221838">
    <property type="component" value="Unassembled WGS sequence"/>
</dbReference>
<evidence type="ECO:0000313" key="2">
    <source>
        <dbReference type="Proteomes" id="UP001221838"/>
    </source>
</evidence>
<evidence type="ECO:0000313" key="1">
    <source>
        <dbReference type="EMBL" id="MDC0711127.1"/>
    </source>
</evidence>
<sequence>MRWIPCFVVMVFALPVPVLAGEVVYQFRSQEDPQAVDAKGCDRAPFRANVRLPASLYAVRTEADNARLVREDTARVGTALACVRIEDPTFAEGSQAEFYVRFDLPEGRFTALGRCTMVSNTVPRTGVVLAHCGLRLTEFPAAYVGGFATSASVFNPQRLPGFNTGSLWTLRVFEPLRPEAPPKAGAGQANTLAP</sequence>
<gene>
    <name evidence="1" type="ORF">POL68_21845</name>
</gene>
<reference evidence="1 2" key="1">
    <citation type="submission" date="2022-11" db="EMBL/GenBank/DDBJ databases">
        <title>Minimal conservation of predation-associated metabolite biosynthetic gene clusters underscores biosynthetic potential of Myxococcota including descriptions for ten novel species: Archangium lansinium sp. nov., Myxococcus landrumus sp. nov., Nannocystis bai.</title>
        <authorList>
            <person name="Ahearne A."/>
            <person name="Stevens C."/>
            <person name="Dowd S."/>
        </authorList>
    </citation>
    <scope>NUCLEOTIDE SEQUENCE [LARGE SCALE GENOMIC DNA]</scope>
    <source>
        <strain evidence="1 2">NCWAL01</strain>
    </source>
</reference>
<dbReference type="EMBL" id="JAQNDM010000002">
    <property type="protein sequence ID" value="MDC0711127.1"/>
    <property type="molecule type" value="Genomic_DNA"/>
</dbReference>
<comment type="caution">
    <text evidence="1">The sequence shown here is derived from an EMBL/GenBank/DDBJ whole genome shotgun (WGS) entry which is preliminary data.</text>
</comment>
<accession>A0ABT5DBT0</accession>
<keyword evidence="2" id="KW-1185">Reference proteome</keyword>
<organism evidence="1 2">
    <name type="scientific">Stigmatella ashevillensis</name>
    <dbReference type="NCBI Taxonomy" id="2995309"/>
    <lineage>
        <taxon>Bacteria</taxon>
        <taxon>Pseudomonadati</taxon>
        <taxon>Myxococcota</taxon>
        <taxon>Myxococcia</taxon>
        <taxon>Myxococcales</taxon>
        <taxon>Cystobacterineae</taxon>
        <taxon>Archangiaceae</taxon>
        <taxon>Stigmatella</taxon>
    </lineage>
</organism>
<proteinExistence type="predicted"/>
<name>A0ABT5DBT0_9BACT</name>